<evidence type="ECO:0000256" key="7">
    <source>
        <dbReference type="ARBA" id="ARBA00023065"/>
    </source>
</evidence>
<dbReference type="EMBL" id="JANEYF010001198">
    <property type="protein sequence ID" value="KAJ8965640.1"/>
    <property type="molecule type" value="Genomic_DNA"/>
</dbReference>
<keyword evidence="13" id="KW-0407">Ion channel</keyword>
<evidence type="ECO:0000256" key="5">
    <source>
        <dbReference type="ARBA" id="ARBA00022989"/>
    </source>
</evidence>
<dbReference type="FunFam" id="3.40.190.10:FF:000178">
    <property type="entry name" value="Glutamate receptor subunit"/>
    <property type="match status" value="1"/>
</dbReference>
<dbReference type="Proteomes" id="UP001162156">
    <property type="component" value="Unassembled WGS sequence"/>
</dbReference>
<feature type="transmembrane region" description="Helical" evidence="18">
    <location>
        <begin position="473"/>
        <end position="493"/>
    </location>
</feature>
<gene>
    <name evidence="21" type="ORF">NQ314_003990</name>
</gene>
<comment type="subcellular location">
    <subcellularLocation>
        <location evidence="14">Postsynaptic cell membrane</location>
        <topology evidence="14">Multi-pass membrane protein</topology>
    </subcellularLocation>
</comment>
<keyword evidence="5 18" id="KW-1133">Transmembrane helix</keyword>
<evidence type="ECO:0000256" key="6">
    <source>
        <dbReference type="ARBA" id="ARBA00023018"/>
    </source>
</evidence>
<keyword evidence="7" id="KW-0406">Ion transport</keyword>
<feature type="site" description="Interaction with the cone snail toxin Con-ikot-ikot" evidence="16">
    <location>
        <position position="607"/>
    </location>
</feature>
<feature type="binding site" evidence="15">
    <location>
        <position position="430"/>
    </location>
    <ligand>
        <name>L-glutamate</name>
        <dbReference type="ChEBI" id="CHEBI:29985"/>
    </ligand>
</feature>
<evidence type="ECO:0000256" key="14">
    <source>
        <dbReference type="ARBA" id="ARBA00034104"/>
    </source>
</evidence>
<feature type="domain" description="Ionotropic glutamate receptor L-glutamate and glycine-binding" evidence="20">
    <location>
        <begin position="354"/>
        <end position="419"/>
    </location>
</feature>
<evidence type="ECO:0000259" key="19">
    <source>
        <dbReference type="SMART" id="SM00079"/>
    </source>
</evidence>
<organism evidence="21 22">
    <name type="scientific">Rhamnusium bicolor</name>
    <dbReference type="NCBI Taxonomy" id="1586634"/>
    <lineage>
        <taxon>Eukaryota</taxon>
        <taxon>Metazoa</taxon>
        <taxon>Ecdysozoa</taxon>
        <taxon>Arthropoda</taxon>
        <taxon>Hexapoda</taxon>
        <taxon>Insecta</taxon>
        <taxon>Pterygota</taxon>
        <taxon>Neoptera</taxon>
        <taxon>Endopterygota</taxon>
        <taxon>Coleoptera</taxon>
        <taxon>Polyphaga</taxon>
        <taxon>Cucujiformia</taxon>
        <taxon>Chrysomeloidea</taxon>
        <taxon>Cerambycidae</taxon>
        <taxon>Lepturinae</taxon>
        <taxon>Rhagiini</taxon>
        <taxon>Rhamnusium</taxon>
    </lineage>
</organism>
<dbReference type="InterPro" id="IPR028082">
    <property type="entry name" value="Peripla_BP_I"/>
</dbReference>
<evidence type="ECO:0000256" key="8">
    <source>
        <dbReference type="ARBA" id="ARBA00023136"/>
    </source>
</evidence>
<reference evidence="21" key="1">
    <citation type="journal article" date="2023" name="Insect Mol. Biol.">
        <title>Genome sequencing provides insights into the evolution of gene families encoding plant cell wall-degrading enzymes in longhorned beetles.</title>
        <authorList>
            <person name="Shin N.R."/>
            <person name="Okamura Y."/>
            <person name="Kirsch R."/>
            <person name="Pauchet Y."/>
        </authorList>
    </citation>
    <scope>NUCLEOTIDE SEQUENCE</scope>
    <source>
        <strain evidence="21">RBIC_L_NR</strain>
    </source>
</reference>
<dbReference type="SMART" id="SM00079">
    <property type="entry name" value="PBPe"/>
    <property type="match status" value="1"/>
</dbReference>
<keyword evidence="11" id="KW-0628">Postsynaptic cell membrane</keyword>
<comment type="similarity">
    <text evidence="1">Belongs to the glutamate-gated ion channel (TC 1.A.10.1) family.</text>
</comment>
<feature type="domain" description="Ionotropic glutamate receptor C-terminal" evidence="19">
    <location>
        <begin position="346"/>
        <end position="715"/>
    </location>
</feature>
<evidence type="ECO:0000256" key="11">
    <source>
        <dbReference type="ARBA" id="ARBA00023257"/>
    </source>
</evidence>
<dbReference type="Pfam" id="PF00060">
    <property type="entry name" value="Lig_chan"/>
    <property type="match status" value="1"/>
</dbReference>
<dbReference type="SUPFAM" id="SSF53822">
    <property type="entry name" value="Periplasmic binding protein-like I"/>
    <property type="match status" value="1"/>
</dbReference>
<evidence type="ECO:0000256" key="12">
    <source>
        <dbReference type="ARBA" id="ARBA00023286"/>
    </source>
</evidence>
<accession>A0AAV8ZKK6</accession>
<feature type="transmembrane region" description="Helical" evidence="18">
    <location>
        <begin position="742"/>
        <end position="766"/>
    </location>
</feature>
<dbReference type="Pfam" id="PF10613">
    <property type="entry name" value="Lig_chan-Glu_bd"/>
    <property type="match status" value="1"/>
</dbReference>
<dbReference type="Gene3D" id="3.40.190.10">
    <property type="entry name" value="Periplasmic binding protein-like II"/>
    <property type="match status" value="2"/>
</dbReference>
<evidence type="ECO:0000256" key="9">
    <source>
        <dbReference type="ARBA" id="ARBA00023170"/>
    </source>
</evidence>
<feature type="binding site" evidence="15">
    <location>
        <position position="602"/>
    </location>
    <ligand>
        <name>L-glutamate</name>
        <dbReference type="ChEBI" id="CHEBI:29985"/>
    </ligand>
</feature>
<evidence type="ECO:0000313" key="22">
    <source>
        <dbReference type="Proteomes" id="UP001162156"/>
    </source>
</evidence>
<dbReference type="InterPro" id="IPR001508">
    <property type="entry name" value="Iono_Glu_rcpt_met"/>
</dbReference>
<keyword evidence="6" id="KW-0770">Synapse</keyword>
<keyword evidence="3" id="KW-1003">Cell membrane</keyword>
<dbReference type="FunFam" id="3.40.190.10:FF:000061">
    <property type="entry name" value="Glutamate receptor, ionotropic kainate"/>
    <property type="match status" value="1"/>
</dbReference>
<feature type="disulfide bond" evidence="17">
    <location>
        <begin position="661"/>
        <end position="722"/>
    </location>
</feature>
<keyword evidence="22" id="KW-1185">Reference proteome</keyword>
<evidence type="ECO:0000256" key="1">
    <source>
        <dbReference type="ARBA" id="ARBA00008685"/>
    </source>
</evidence>
<sequence>MLSSYKSFLKLNAIFLGGLFGNINQKKAFHIAAHGMNEKYSYSQMKLVPKSLHISNHNSLEAYKSTCSLLQEGIVGLFGPSSTSSSPYIQSLCDLKEVPHVETHQDLNLERNDTLVNIYPHPRILSNIFIDLIEAYNWHRLIILYDNDESLLSVSSLVELNGYNDRTVVLRQLDSDDSGNDMDNYRSMLTRVKLTGETNFVLACSVDILEEVLRQLQQVGMMTDIYSYIITNLDMQTVELVPFQYAGTNITGIRMFNPEQLEVIRIAEDIQNYADNNTFEESGVVAAWKLKLETVLIIDAVQLFFETIYYLTEDQKMSINAKPIYCNSDNNWADGYTIINLMKTVKLMFLQSPPYAMLKETTTQLVGNDRYEGYCVDVIEKLSHILGFNYTFNLQEDGANGNYNKTRGEWNGMIKEVIDGRADLAITDLTVTSERENAVDFTMPFMNLGISILYRKPEPVPPSLFMFASPFSLSVWIMLGVSYFIVSLTFFIMGRISPTEWQNPYPCVEEPDYLINQFTIRNSLWFTIGALMQQGSELAPIAISTRTASGVWWFFVLIMVSSYTANLAAFLTVETLVTPFKNIDELAAQKDIKYGAKKNGATANYFRDSNVSSYHNIWKYMIRHTDLMVNDNDEGVRKVESSNYAYLMESTTIEYITERHCSLAQVGGLLDDKGYGIAMKKSAYYSPYRNDLSRAVLKLQETGVLTSLKIKWWKEKRGGGKCSRKSGGGEATALDLQNVGGVFLVLSIGAILGVIGSFLELTLYIYRKAQKEKLSFKEELRREINFFIKFKQFTKEVISNAEDAKENQLINNFLSHFSATAILHMYGDGAFRTSEEIKIADFVINFKIIFNDNHISSEDLQIYKHLQKVVDTIRVHQNRSAISDNVEEARCHSLEEIHFGYFIKYNESEREVNKFNVFERRITFALKHMEENVNSLIWLEIKER</sequence>
<keyword evidence="8 18" id="KW-0472">Membrane</keyword>
<evidence type="ECO:0000256" key="2">
    <source>
        <dbReference type="ARBA" id="ARBA00022448"/>
    </source>
</evidence>
<evidence type="ECO:0000256" key="18">
    <source>
        <dbReference type="SAM" id="Phobius"/>
    </source>
</evidence>
<feature type="transmembrane region" description="Helical" evidence="18">
    <location>
        <begin position="551"/>
        <end position="573"/>
    </location>
</feature>
<dbReference type="GO" id="GO:0038023">
    <property type="term" value="F:signaling receptor activity"/>
    <property type="evidence" value="ECO:0007669"/>
    <property type="project" value="InterPro"/>
</dbReference>
<dbReference type="SMART" id="SM00918">
    <property type="entry name" value="Lig_chan-Glu_bd"/>
    <property type="match status" value="1"/>
</dbReference>
<comment type="caution">
    <text evidence="21">The sequence shown here is derived from an EMBL/GenBank/DDBJ whole genome shotgun (WGS) entry which is preliminary data.</text>
</comment>
<dbReference type="PRINTS" id="PR00177">
    <property type="entry name" value="NMDARECEPTOR"/>
</dbReference>
<name>A0AAV8ZKK6_9CUCU</name>
<dbReference type="PANTHER" id="PTHR18966">
    <property type="entry name" value="IONOTROPIC GLUTAMATE RECEPTOR"/>
    <property type="match status" value="1"/>
</dbReference>
<evidence type="ECO:0000256" key="15">
    <source>
        <dbReference type="PIRSR" id="PIRSR601508-1"/>
    </source>
</evidence>
<evidence type="ECO:0000259" key="20">
    <source>
        <dbReference type="SMART" id="SM00918"/>
    </source>
</evidence>
<dbReference type="InterPro" id="IPR001320">
    <property type="entry name" value="Iontro_rcpt_C"/>
</dbReference>
<evidence type="ECO:0000256" key="4">
    <source>
        <dbReference type="ARBA" id="ARBA00022692"/>
    </source>
</evidence>
<dbReference type="Gene3D" id="1.10.287.70">
    <property type="match status" value="1"/>
</dbReference>
<dbReference type="AlphaFoldDB" id="A0AAV8ZKK6"/>
<dbReference type="SUPFAM" id="SSF53850">
    <property type="entry name" value="Periplasmic binding protein-like II"/>
    <property type="match status" value="1"/>
</dbReference>
<feature type="binding site" evidence="15">
    <location>
        <position position="649"/>
    </location>
    <ligand>
        <name>L-glutamate</name>
        <dbReference type="ChEBI" id="CHEBI:29985"/>
    </ligand>
</feature>
<keyword evidence="10" id="KW-0325">Glycoprotein</keyword>
<keyword evidence="4 18" id="KW-0812">Transmembrane</keyword>
<dbReference type="FunFam" id="1.10.287.70:FF:000010">
    <property type="entry name" value="Putative glutamate receptor ionotropic kainate 1"/>
    <property type="match status" value="1"/>
</dbReference>
<keyword evidence="9" id="KW-0675">Receptor</keyword>
<evidence type="ECO:0008006" key="23">
    <source>
        <dbReference type="Google" id="ProtNLM"/>
    </source>
</evidence>
<dbReference type="GO" id="GO:0045211">
    <property type="term" value="C:postsynaptic membrane"/>
    <property type="evidence" value="ECO:0007669"/>
    <property type="project" value="UniProtKB-SubCell"/>
</dbReference>
<dbReference type="InterPro" id="IPR015683">
    <property type="entry name" value="Ionotropic_Glu_rcpt"/>
</dbReference>
<keyword evidence="12" id="KW-1071">Ligand-gated ion channel</keyword>
<feature type="site" description="Interaction with the cone snail toxin Con-ikot-ikot" evidence="16">
    <location>
        <position position="698"/>
    </location>
</feature>
<evidence type="ECO:0000256" key="17">
    <source>
        <dbReference type="PIRSR" id="PIRSR601508-3"/>
    </source>
</evidence>
<evidence type="ECO:0000256" key="3">
    <source>
        <dbReference type="ARBA" id="ARBA00022475"/>
    </source>
</evidence>
<evidence type="ECO:0000256" key="16">
    <source>
        <dbReference type="PIRSR" id="PIRSR601508-2"/>
    </source>
</evidence>
<evidence type="ECO:0000256" key="13">
    <source>
        <dbReference type="ARBA" id="ARBA00023303"/>
    </source>
</evidence>
<dbReference type="Gene3D" id="3.40.50.2300">
    <property type="match status" value="2"/>
</dbReference>
<evidence type="ECO:0000256" key="10">
    <source>
        <dbReference type="ARBA" id="ARBA00023180"/>
    </source>
</evidence>
<evidence type="ECO:0000313" key="21">
    <source>
        <dbReference type="EMBL" id="KAJ8965640.1"/>
    </source>
</evidence>
<keyword evidence="2" id="KW-0813">Transport</keyword>
<keyword evidence="17" id="KW-1015">Disulfide bond</keyword>
<protein>
    <recommendedName>
        <fullName evidence="23">Ionotropic glutamate receptor</fullName>
    </recommendedName>
</protein>
<dbReference type="GO" id="GO:0015276">
    <property type="term" value="F:ligand-gated monoatomic ion channel activity"/>
    <property type="evidence" value="ECO:0007669"/>
    <property type="project" value="InterPro"/>
</dbReference>
<dbReference type="InterPro" id="IPR019594">
    <property type="entry name" value="Glu/Gly-bd"/>
</dbReference>
<proteinExistence type="inferred from homology"/>
<feature type="binding site" evidence="15">
    <location>
        <position position="435"/>
    </location>
    <ligand>
        <name>L-glutamate</name>
        <dbReference type="ChEBI" id="CHEBI:29985"/>
    </ligand>
</feature>